<evidence type="ECO:0000256" key="1">
    <source>
        <dbReference type="SAM" id="MobiDB-lite"/>
    </source>
</evidence>
<gene>
    <name evidence="2" type="ORF">GCM10022414_16130</name>
</gene>
<proteinExistence type="predicted"/>
<keyword evidence="3" id="KW-1185">Reference proteome</keyword>
<accession>A0ABP7WP67</accession>
<evidence type="ECO:0000313" key="2">
    <source>
        <dbReference type="EMBL" id="GAA4093196.1"/>
    </source>
</evidence>
<dbReference type="Proteomes" id="UP001500392">
    <property type="component" value="Unassembled WGS sequence"/>
</dbReference>
<name>A0ABP7WP67_9GAMM</name>
<feature type="compositionally biased region" description="Polar residues" evidence="1">
    <location>
        <begin position="70"/>
        <end position="90"/>
    </location>
</feature>
<feature type="region of interest" description="Disordered" evidence="1">
    <location>
        <begin position="67"/>
        <end position="90"/>
    </location>
</feature>
<organism evidence="2 3">
    <name type="scientific">Zhongshania borealis</name>
    <dbReference type="NCBI Taxonomy" id="889488"/>
    <lineage>
        <taxon>Bacteria</taxon>
        <taxon>Pseudomonadati</taxon>
        <taxon>Pseudomonadota</taxon>
        <taxon>Gammaproteobacteria</taxon>
        <taxon>Cellvibrionales</taxon>
        <taxon>Spongiibacteraceae</taxon>
        <taxon>Zhongshania</taxon>
    </lineage>
</organism>
<evidence type="ECO:0000313" key="3">
    <source>
        <dbReference type="Proteomes" id="UP001500392"/>
    </source>
</evidence>
<sequence>MSVTQNRMPLQGCTAKSIWVADQIRDDGGGTPPFAVLFNKKYHTDEWWLIKRYQRTPLVMPDLIRHPFSANPSKTTGSNNARMDTLTGLQ</sequence>
<comment type="caution">
    <text evidence="2">The sequence shown here is derived from an EMBL/GenBank/DDBJ whole genome shotgun (WGS) entry which is preliminary data.</text>
</comment>
<dbReference type="EMBL" id="BAABDM010000002">
    <property type="protein sequence ID" value="GAA4093196.1"/>
    <property type="molecule type" value="Genomic_DNA"/>
</dbReference>
<reference evidence="3" key="1">
    <citation type="journal article" date="2019" name="Int. J. Syst. Evol. Microbiol.">
        <title>The Global Catalogue of Microorganisms (GCM) 10K type strain sequencing project: providing services to taxonomists for standard genome sequencing and annotation.</title>
        <authorList>
            <consortium name="The Broad Institute Genomics Platform"/>
            <consortium name="The Broad Institute Genome Sequencing Center for Infectious Disease"/>
            <person name="Wu L."/>
            <person name="Ma J."/>
        </authorList>
    </citation>
    <scope>NUCLEOTIDE SEQUENCE [LARGE SCALE GENOMIC DNA]</scope>
    <source>
        <strain evidence="3">JCM 17304</strain>
    </source>
</reference>
<protein>
    <submittedName>
        <fullName evidence="2">Uncharacterized protein</fullName>
    </submittedName>
</protein>